<feature type="signal peptide" evidence="2">
    <location>
        <begin position="1"/>
        <end position="19"/>
    </location>
</feature>
<dbReference type="Proteomes" id="UP000054485">
    <property type="component" value="Unassembled WGS sequence"/>
</dbReference>
<keyword evidence="4" id="KW-1185">Reference proteome</keyword>
<sequence>MGFITESFLVLSAVLSVLALSVFPIVTCGRISEIGNTTYLIIFGALCLLNIPSCITLTFRAVQGHATALCQDLSESDDCTLAHVFIGFYYTSVILAIIGFVITCINRRAGSAPEVLPHYPNARATGPPFGVAAFQYPQDVELENVNVITELPARKAKLAHAERSSESPV</sequence>
<keyword evidence="1" id="KW-0472">Membrane</keyword>
<proteinExistence type="predicted"/>
<evidence type="ECO:0000313" key="3">
    <source>
        <dbReference type="EMBL" id="KIK33115.1"/>
    </source>
</evidence>
<reference evidence="4" key="2">
    <citation type="submission" date="2015-01" db="EMBL/GenBank/DDBJ databases">
        <title>Evolutionary Origins and Diversification of the Mycorrhizal Mutualists.</title>
        <authorList>
            <consortium name="DOE Joint Genome Institute"/>
            <consortium name="Mycorrhizal Genomics Consortium"/>
            <person name="Kohler A."/>
            <person name="Kuo A."/>
            <person name="Nagy L.G."/>
            <person name="Floudas D."/>
            <person name="Copeland A."/>
            <person name="Barry K.W."/>
            <person name="Cichocki N."/>
            <person name="Veneault-Fourrey C."/>
            <person name="LaButti K."/>
            <person name="Lindquist E.A."/>
            <person name="Lipzen A."/>
            <person name="Lundell T."/>
            <person name="Morin E."/>
            <person name="Murat C."/>
            <person name="Riley R."/>
            <person name="Ohm R."/>
            <person name="Sun H."/>
            <person name="Tunlid A."/>
            <person name="Henrissat B."/>
            <person name="Grigoriev I.V."/>
            <person name="Hibbett D.S."/>
            <person name="Martin F."/>
        </authorList>
    </citation>
    <scope>NUCLEOTIDE SEQUENCE [LARGE SCALE GENOMIC DNA]</scope>
    <source>
        <strain evidence="4">UH-Slu-Lm8-n1</strain>
    </source>
</reference>
<feature type="chain" id="PRO_5002217917" description="MARVEL domain-containing protein" evidence="2">
    <location>
        <begin position="20"/>
        <end position="169"/>
    </location>
</feature>
<evidence type="ECO:0000256" key="2">
    <source>
        <dbReference type="SAM" id="SignalP"/>
    </source>
</evidence>
<keyword evidence="2" id="KW-0732">Signal</keyword>
<evidence type="ECO:0000313" key="4">
    <source>
        <dbReference type="Proteomes" id="UP000054485"/>
    </source>
</evidence>
<protein>
    <recommendedName>
        <fullName evidence="5">MARVEL domain-containing protein</fullName>
    </recommendedName>
</protein>
<dbReference type="EMBL" id="KN836021">
    <property type="protein sequence ID" value="KIK33115.1"/>
    <property type="molecule type" value="Genomic_DNA"/>
</dbReference>
<feature type="transmembrane region" description="Helical" evidence="1">
    <location>
        <begin position="38"/>
        <end position="59"/>
    </location>
</feature>
<feature type="transmembrane region" description="Helical" evidence="1">
    <location>
        <begin position="80"/>
        <end position="102"/>
    </location>
</feature>
<dbReference type="AlphaFoldDB" id="A0A0C9Z6H5"/>
<keyword evidence="1" id="KW-1133">Transmembrane helix</keyword>
<evidence type="ECO:0000256" key="1">
    <source>
        <dbReference type="SAM" id="Phobius"/>
    </source>
</evidence>
<dbReference type="InParanoid" id="A0A0C9Z6H5"/>
<accession>A0A0C9Z6H5</accession>
<keyword evidence="1" id="KW-0812">Transmembrane</keyword>
<dbReference type="OrthoDB" id="2672329at2759"/>
<gene>
    <name evidence="3" type="ORF">CY34DRAFT_18582</name>
</gene>
<name>A0A0C9Z6H5_9AGAM</name>
<evidence type="ECO:0008006" key="5">
    <source>
        <dbReference type="Google" id="ProtNLM"/>
    </source>
</evidence>
<dbReference type="HOGENOM" id="CLU_1579548_0_0_1"/>
<organism evidence="3 4">
    <name type="scientific">Suillus luteus UH-Slu-Lm8-n1</name>
    <dbReference type="NCBI Taxonomy" id="930992"/>
    <lineage>
        <taxon>Eukaryota</taxon>
        <taxon>Fungi</taxon>
        <taxon>Dikarya</taxon>
        <taxon>Basidiomycota</taxon>
        <taxon>Agaricomycotina</taxon>
        <taxon>Agaricomycetes</taxon>
        <taxon>Agaricomycetidae</taxon>
        <taxon>Boletales</taxon>
        <taxon>Suillineae</taxon>
        <taxon>Suillaceae</taxon>
        <taxon>Suillus</taxon>
    </lineage>
</organism>
<reference evidence="3 4" key="1">
    <citation type="submission" date="2014-04" db="EMBL/GenBank/DDBJ databases">
        <authorList>
            <consortium name="DOE Joint Genome Institute"/>
            <person name="Kuo A."/>
            <person name="Ruytinx J."/>
            <person name="Rineau F."/>
            <person name="Colpaert J."/>
            <person name="Kohler A."/>
            <person name="Nagy L.G."/>
            <person name="Floudas D."/>
            <person name="Copeland A."/>
            <person name="Barry K.W."/>
            <person name="Cichocki N."/>
            <person name="Veneault-Fourrey C."/>
            <person name="LaButti K."/>
            <person name="Lindquist E.A."/>
            <person name="Lipzen A."/>
            <person name="Lundell T."/>
            <person name="Morin E."/>
            <person name="Murat C."/>
            <person name="Sun H."/>
            <person name="Tunlid A."/>
            <person name="Henrissat B."/>
            <person name="Grigoriev I.V."/>
            <person name="Hibbett D.S."/>
            <person name="Martin F."/>
            <person name="Nordberg H.P."/>
            <person name="Cantor M.N."/>
            <person name="Hua S.X."/>
        </authorList>
    </citation>
    <scope>NUCLEOTIDE SEQUENCE [LARGE SCALE GENOMIC DNA]</scope>
    <source>
        <strain evidence="3 4">UH-Slu-Lm8-n1</strain>
    </source>
</reference>